<dbReference type="AlphaFoldDB" id="A0AAW7M0F0"/>
<organism evidence="2 3">
    <name type="scientific">Demequina lignilytica</name>
    <dbReference type="NCBI Taxonomy" id="3051663"/>
    <lineage>
        <taxon>Bacteria</taxon>
        <taxon>Bacillati</taxon>
        <taxon>Actinomycetota</taxon>
        <taxon>Actinomycetes</taxon>
        <taxon>Micrococcales</taxon>
        <taxon>Demequinaceae</taxon>
        <taxon>Demequina</taxon>
    </lineage>
</organism>
<feature type="chain" id="PRO_5043319737" description="DUF732 domain-containing protein" evidence="1">
    <location>
        <begin position="25"/>
        <end position="77"/>
    </location>
</feature>
<accession>A0AAW7M0F0</accession>
<gene>
    <name evidence="2" type="ORF">QQX10_00190</name>
</gene>
<keyword evidence="1" id="KW-0732">Signal</keyword>
<protein>
    <recommendedName>
        <fullName evidence="4">DUF732 domain-containing protein</fullName>
    </recommendedName>
</protein>
<dbReference type="Proteomes" id="UP001172737">
    <property type="component" value="Unassembled WGS sequence"/>
</dbReference>
<evidence type="ECO:0008006" key="4">
    <source>
        <dbReference type="Google" id="ProtNLM"/>
    </source>
</evidence>
<dbReference type="RefSeq" id="WP_301144163.1">
    <property type="nucleotide sequence ID" value="NZ_JAUHPX010000001.1"/>
</dbReference>
<dbReference type="EMBL" id="JAUHPX010000001">
    <property type="protein sequence ID" value="MDN4486579.1"/>
    <property type="molecule type" value="Genomic_DNA"/>
</dbReference>
<reference evidence="2" key="1">
    <citation type="submission" date="2023-06" db="EMBL/GenBank/DDBJ databases">
        <title>Sysu t00039.</title>
        <authorList>
            <person name="Gao L."/>
            <person name="Fang B.-Z."/>
            <person name="Li W.-J."/>
        </authorList>
    </citation>
    <scope>NUCLEOTIDE SEQUENCE</scope>
    <source>
        <strain evidence="2">SYSU T00039</strain>
    </source>
</reference>
<feature type="signal peptide" evidence="1">
    <location>
        <begin position="1"/>
        <end position="24"/>
    </location>
</feature>
<evidence type="ECO:0000313" key="2">
    <source>
        <dbReference type="EMBL" id="MDN4486579.1"/>
    </source>
</evidence>
<name>A0AAW7M0F0_9MICO</name>
<proteinExistence type="predicted"/>
<sequence>MKRIIATGFITALALVGFAGTANAAPADAACFGQIHKAVNAGAVGLDNVGQLVQASDGKGQGKNALARELAAGGFCD</sequence>
<evidence type="ECO:0000256" key="1">
    <source>
        <dbReference type="SAM" id="SignalP"/>
    </source>
</evidence>
<keyword evidence="3" id="KW-1185">Reference proteome</keyword>
<comment type="caution">
    <text evidence="2">The sequence shown here is derived from an EMBL/GenBank/DDBJ whole genome shotgun (WGS) entry which is preliminary data.</text>
</comment>
<evidence type="ECO:0000313" key="3">
    <source>
        <dbReference type="Proteomes" id="UP001172737"/>
    </source>
</evidence>